<comment type="similarity">
    <text evidence="2">Belongs to the peptidase M16 family.</text>
</comment>
<evidence type="ECO:0000313" key="11">
    <source>
        <dbReference type="Proteomes" id="UP000663836"/>
    </source>
</evidence>
<dbReference type="InterPro" id="IPR011249">
    <property type="entry name" value="Metalloenz_LuxS/M16"/>
</dbReference>
<evidence type="ECO:0008006" key="12">
    <source>
        <dbReference type="Google" id="ProtNLM"/>
    </source>
</evidence>
<dbReference type="GO" id="GO:0046872">
    <property type="term" value="F:metal ion binding"/>
    <property type="evidence" value="ECO:0007669"/>
    <property type="project" value="UniProtKB-KW"/>
</dbReference>
<dbReference type="Pfam" id="PF05193">
    <property type="entry name" value="Peptidase_M16_C"/>
    <property type="match status" value="1"/>
</dbReference>
<dbReference type="GO" id="GO:0043171">
    <property type="term" value="P:peptide catabolic process"/>
    <property type="evidence" value="ECO:0007669"/>
    <property type="project" value="TreeGrafter"/>
</dbReference>
<name>A0A819EWT8_9BILA</name>
<keyword evidence="5" id="KW-0378">Hydrolase</keyword>
<dbReference type="EMBL" id="CAJOBD010002118">
    <property type="protein sequence ID" value="CAF3857132.1"/>
    <property type="molecule type" value="Genomic_DNA"/>
</dbReference>
<dbReference type="PROSITE" id="PS00143">
    <property type="entry name" value="INSULINASE"/>
    <property type="match status" value="1"/>
</dbReference>
<evidence type="ECO:0000256" key="6">
    <source>
        <dbReference type="ARBA" id="ARBA00022833"/>
    </source>
</evidence>
<reference evidence="10" key="1">
    <citation type="submission" date="2021-02" db="EMBL/GenBank/DDBJ databases">
        <authorList>
            <person name="Nowell W R."/>
        </authorList>
    </citation>
    <scope>NUCLEOTIDE SEQUENCE</scope>
</reference>
<feature type="domain" description="Peptidase M16 C-terminal" evidence="9">
    <location>
        <begin position="178"/>
        <end position="232"/>
    </location>
</feature>
<evidence type="ECO:0000259" key="9">
    <source>
        <dbReference type="Pfam" id="PF05193"/>
    </source>
</evidence>
<accession>A0A819EWT8</accession>
<evidence type="ECO:0000256" key="3">
    <source>
        <dbReference type="ARBA" id="ARBA00022670"/>
    </source>
</evidence>
<protein>
    <recommendedName>
        <fullName evidence="12">Insulin-degrading enzyme</fullName>
    </recommendedName>
</protein>
<dbReference type="GO" id="GO:0051603">
    <property type="term" value="P:proteolysis involved in protein catabolic process"/>
    <property type="evidence" value="ECO:0007669"/>
    <property type="project" value="TreeGrafter"/>
</dbReference>
<evidence type="ECO:0000256" key="1">
    <source>
        <dbReference type="ARBA" id="ARBA00001947"/>
    </source>
</evidence>
<proteinExistence type="inferred from homology"/>
<evidence type="ECO:0000256" key="2">
    <source>
        <dbReference type="ARBA" id="ARBA00007261"/>
    </source>
</evidence>
<evidence type="ECO:0000256" key="7">
    <source>
        <dbReference type="ARBA" id="ARBA00023049"/>
    </source>
</evidence>
<dbReference type="Pfam" id="PF00675">
    <property type="entry name" value="Peptidase_M16"/>
    <property type="match status" value="1"/>
</dbReference>
<dbReference type="Gene3D" id="3.30.830.10">
    <property type="entry name" value="Metalloenzyme, LuxS/M16 peptidase-like"/>
    <property type="match status" value="1"/>
</dbReference>
<dbReference type="Proteomes" id="UP000663836">
    <property type="component" value="Unassembled WGS sequence"/>
</dbReference>
<comment type="caution">
    <text evidence="10">The sequence shown here is derived from an EMBL/GenBank/DDBJ whole genome shotgun (WGS) entry which is preliminary data.</text>
</comment>
<gene>
    <name evidence="10" type="ORF">JBS370_LOCUS18573</name>
</gene>
<feature type="domain" description="Peptidase M16 N-terminal" evidence="8">
    <location>
        <begin position="16"/>
        <end position="149"/>
    </location>
</feature>
<dbReference type="GO" id="GO:0005739">
    <property type="term" value="C:mitochondrion"/>
    <property type="evidence" value="ECO:0007669"/>
    <property type="project" value="TreeGrafter"/>
</dbReference>
<dbReference type="InterPro" id="IPR001431">
    <property type="entry name" value="Pept_M16_Zn_BS"/>
</dbReference>
<evidence type="ECO:0000256" key="5">
    <source>
        <dbReference type="ARBA" id="ARBA00022801"/>
    </source>
</evidence>
<evidence type="ECO:0000256" key="4">
    <source>
        <dbReference type="ARBA" id="ARBA00022723"/>
    </source>
</evidence>
<dbReference type="PANTHER" id="PTHR43690:SF18">
    <property type="entry name" value="INSULIN-DEGRADING ENZYME-RELATED"/>
    <property type="match status" value="1"/>
</dbReference>
<keyword evidence="4" id="KW-0479">Metal-binding</keyword>
<dbReference type="PANTHER" id="PTHR43690">
    <property type="entry name" value="NARDILYSIN"/>
    <property type="match status" value="1"/>
</dbReference>
<dbReference type="AlphaFoldDB" id="A0A819EWT8"/>
<dbReference type="InterPro" id="IPR007863">
    <property type="entry name" value="Peptidase_M16_C"/>
</dbReference>
<keyword evidence="3" id="KW-0645">Protease</keyword>
<keyword evidence="6" id="KW-0862">Zinc</keyword>
<evidence type="ECO:0000313" key="10">
    <source>
        <dbReference type="EMBL" id="CAF3857132.1"/>
    </source>
</evidence>
<dbReference type="SUPFAM" id="SSF63411">
    <property type="entry name" value="LuxS/MPP-like metallohydrolase"/>
    <property type="match status" value="1"/>
</dbReference>
<comment type="cofactor">
    <cofactor evidence="1">
        <name>Zn(2+)</name>
        <dbReference type="ChEBI" id="CHEBI:29105"/>
    </cofactor>
</comment>
<dbReference type="FunFam" id="3.30.830.10:FF:000012">
    <property type="entry name" value="Protease 3"/>
    <property type="match status" value="1"/>
</dbReference>
<keyword evidence="7" id="KW-0482">Metalloprotease</keyword>
<dbReference type="GO" id="GO:0005829">
    <property type="term" value="C:cytosol"/>
    <property type="evidence" value="ECO:0007669"/>
    <property type="project" value="TreeGrafter"/>
</dbReference>
<organism evidence="10 11">
    <name type="scientific">Rotaria sordida</name>
    <dbReference type="NCBI Taxonomy" id="392033"/>
    <lineage>
        <taxon>Eukaryota</taxon>
        <taxon>Metazoa</taxon>
        <taxon>Spiralia</taxon>
        <taxon>Gnathifera</taxon>
        <taxon>Rotifera</taxon>
        <taxon>Eurotatoria</taxon>
        <taxon>Bdelloidea</taxon>
        <taxon>Philodinida</taxon>
        <taxon>Philodinidae</taxon>
        <taxon>Rotaria</taxon>
    </lineage>
</organism>
<dbReference type="InterPro" id="IPR011765">
    <property type="entry name" value="Pept_M16_N"/>
</dbReference>
<dbReference type="GO" id="GO:0004222">
    <property type="term" value="F:metalloendopeptidase activity"/>
    <property type="evidence" value="ECO:0007669"/>
    <property type="project" value="InterPro"/>
</dbReference>
<dbReference type="InterPro" id="IPR050626">
    <property type="entry name" value="Peptidase_M16"/>
</dbReference>
<evidence type="ECO:0000259" key="8">
    <source>
        <dbReference type="Pfam" id="PF00675"/>
    </source>
</evidence>
<sequence>MWNYRGLELSNGMLCVLISHPSIDMAAAALDISIGSLADPRDVTGIAHFLEHMLFMGSTKYPGENEYSKLVQSNGGACNAYTSGNRTNYYFDIHPSLLSDALDVFAHFFISPLLSPSSIGRELQAVHSEFESYLGQDSWRIFQVDKLTSDPEHPYSRFTIGNMESLRTTSNLCGTDIRQVLIDFYENEYSANRMSLAVLGNQSLDELQSFVVRSFKNVPNKQLITQQYPADPVGETRRKNSLYQKLQSLVLADGEYYELVRSNFERADHQSDVHVMTMFFFFHIQLI</sequence>